<accession>A0AAN8XEZ3</accession>
<dbReference type="Pfam" id="PF26080">
    <property type="entry name" value="CUB_animal"/>
    <property type="match status" value="1"/>
</dbReference>
<proteinExistence type="predicted"/>
<sequence>MDVTDVRLAAPTANGFCDNDRLTFSQDTKWTQVCGITEDTHFYLDVDPAASSTLDFTFVTDSTNFDRRWRIKVSQICCDQISMAPSGCGQYFTSTTGTIKGWNSQPAEPANTYLAGQNYAICMRKEINRCSTTYLDRGTNIFFPVCGDTLEWPFSFLPGTPVPTCGGGFIMSVSQQLIWS</sequence>
<protein>
    <recommendedName>
        <fullName evidence="1">CUB domain-containing protein</fullName>
    </recommendedName>
</protein>
<comment type="caution">
    <text evidence="2">The sequence shown here is derived from an EMBL/GenBank/DDBJ whole genome shotgun (WGS) entry which is preliminary data.</text>
</comment>
<dbReference type="PANTHER" id="PTHR33236">
    <property type="entry name" value="INTRAFLAGELLAR TRANSPORT PROTEIN 122 FAMILY PROTEIN-RELATED"/>
    <property type="match status" value="1"/>
</dbReference>
<name>A0AAN8XEZ3_HALRR</name>
<reference evidence="2 3" key="1">
    <citation type="submission" date="2023-11" db="EMBL/GenBank/DDBJ databases">
        <title>Halocaridina rubra genome assembly.</title>
        <authorList>
            <person name="Smith C."/>
        </authorList>
    </citation>
    <scope>NUCLEOTIDE SEQUENCE [LARGE SCALE GENOMIC DNA]</scope>
    <source>
        <strain evidence="2">EP-1</strain>
        <tissue evidence="2">Whole</tissue>
    </source>
</reference>
<keyword evidence="3" id="KW-1185">Reference proteome</keyword>
<dbReference type="AlphaFoldDB" id="A0AAN8XEZ3"/>
<evidence type="ECO:0000313" key="3">
    <source>
        <dbReference type="Proteomes" id="UP001381693"/>
    </source>
</evidence>
<dbReference type="InterPro" id="IPR058698">
    <property type="entry name" value="CUB_metazoa"/>
</dbReference>
<organism evidence="2 3">
    <name type="scientific">Halocaridina rubra</name>
    <name type="common">Hawaiian red shrimp</name>
    <dbReference type="NCBI Taxonomy" id="373956"/>
    <lineage>
        <taxon>Eukaryota</taxon>
        <taxon>Metazoa</taxon>
        <taxon>Ecdysozoa</taxon>
        <taxon>Arthropoda</taxon>
        <taxon>Crustacea</taxon>
        <taxon>Multicrustacea</taxon>
        <taxon>Malacostraca</taxon>
        <taxon>Eumalacostraca</taxon>
        <taxon>Eucarida</taxon>
        <taxon>Decapoda</taxon>
        <taxon>Pleocyemata</taxon>
        <taxon>Caridea</taxon>
        <taxon>Atyoidea</taxon>
        <taxon>Atyidae</taxon>
        <taxon>Halocaridina</taxon>
    </lineage>
</organism>
<dbReference type="EMBL" id="JAXCGZ010003842">
    <property type="protein sequence ID" value="KAK7082951.1"/>
    <property type="molecule type" value="Genomic_DNA"/>
</dbReference>
<feature type="domain" description="CUB" evidence="1">
    <location>
        <begin position="85"/>
        <end position="138"/>
    </location>
</feature>
<evidence type="ECO:0000313" key="2">
    <source>
        <dbReference type="EMBL" id="KAK7082951.1"/>
    </source>
</evidence>
<gene>
    <name evidence="2" type="ORF">SK128_013326</name>
</gene>
<dbReference type="Proteomes" id="UP001381693">
    <property type="component" value="Unassembled WGS sequence"/>
</dbReference>
<evidence type="ECO:0000259" key="1">
    <source>
        <dbReference type="Pfam" id="PF26080"/>
    </source>
</evidence>
<dbReference type="PANTHER" id="PTHR33236:SF5">
    <property type="entry name" value="CUB DOMAIN-CONTAINING PROTEIN"/>
    <property type="match status" value="1"/>
</dbReference>